<dbReference type="PANTHER" id="PTHR48075:SF5">
    <property type="entry name" value="3-HYDROXYBUTYRYL-COA DEHYDROGENASE"/>
    <property type="match status" value="1"/>
</dbReference>
<evidence type="ECO:0000313" key="6">
    <source>
        <dbReference type="Proteomes" id="UP000782312"/>
    </source>
</evidence>
<reference evidence="5" key="1">
    <citation type="submission" date="2020-07" db="EMBL/GenBank/DDBJ databases">
        <title>Huge and variable diversity of episymbiotic CPR bacteria and DPANN archaea in groundwater ecosystems.</title>
        <authorList>
            <person name="He C.Y."/>
            <person name="Keren R."/>
            <person name="Whittaker M."/>
            <person name="Farag I.F."/>
            <person name="Doudna J."/>
            <person name="Cate J.H.D."/>
            <person name="Banfield J.F."/>
        </authorList>
    </citation>
    <scope>NUCLEOTIDE SEQUENCE</scope>
    <source>
        <strain evidence="5">NC_groundwater_763_Ag_S-0.2um_68_21</strain>
    </source>
</reference>
<dbReference type="Gene3D" id="1.10.1040.10">
    <property type="entry name" value="N-(1-d-carboxylethyl)-l-norvaline Dehydrogenase, domain 2"/>
    <property type="match status" value="1"/>
</dbReference>
<dbReference type="AlphaFoldDB" id="A0A932MMX0"/>
<dbReference type="EMBL" id="JACPUR010000013">
    <property type="protein sequence ID" value="MBI3126972.1"/>
    <property type="molecule type" value="Genomic_DNA"/>
</dbReference>
<organism evidence="5 6">
    <name type="scientific">Tectimicrobiota bacterium</name>
    <dbReference type="NCBI Taxonomy" id="2528274"/>
    <lineage>
        <taxon>Bacteria</taxon>
        <taxon>Pseudomonadati</taxon>
        <taxon>Nitrospinota/Tectimicrobiota group</taxon>
        <taxon>Candidatus Tectimicrobiota</taxon>
    </lineage>
</organism>
<name>A0A932MMX0_UNCTE</name>
<dbReference type="SUPFAM" id="SSF48179">
    <property type="entry name" value="6-phosphogluconate dehydrogenase C-terminal domain-like"/>
    <property type="match status" value="1"/>
</dbReference>
<evidence type="ECO:0000256" key="1">
    <source>
        <dbReference type="ARBA" id="ARBA00023002"/>
    </source>
</evidence>
<dbReference type="InterPro" id="IPR022694">
    <property type="entry name" value="3-OHacyl-CoA_DH"/>
</dbReference>
<dbReference type="InterPro" id="IPR008927">
    <property type="entry name" value="6-PGluconate_DH-like_C_sf"/>
</dbReference>
<dbReference type="GO" id="GO:0070403">
    <property type="term" value="F:NAD+ binding"/>
    <property type="evidence" value="ECO:0007669"/>
    <property type="project" value="InterPro"/>
</dbReference>
<protein>
    <submittedName>
        <fullName evidence="5">3-hydroxyacyl-CoA dehydrogenase family protein</fullName>
    </submittedName>
</protein>
<evidence type="ECO:0000259" key="3">
    <source>
        <dbReference type="Pfam" id="PF00725"/>
    </source>
</evidence>
<dbReference type="Gene3D" id="3.40.50.720">
    <property type="entry name" value="NAD(P)-binding Rossmann-like Domain"/>
    <property type="match status" value="1"/>
</dbReference>
<dbReference type="GO" id="GO:0006631">
    <property type="term" value="P:fatty acid metabolic process"/>
    <property type="evidence" value="ECO:0007669"/>
    <property type="project" value="InterPro"/>
</dbReference>
<feature type="domain" description="3-hydroxyacyl-CoA dehydrogenase C-terminal" evidence="3">
    <location>
        <begin position="174"/>
        <end position="271"/>
    </location>
</feature>
<feature type="domain" description="3-hydroxyacyl-CoA dehydrogenase NAD binding" evidence="4">
    <location>
        <begin position="1"/>
        <end position="171"/>
    </location>
</feature>
<accession>A0A932MMX0</accession>
<dbReference type="Proteomes" id="UP000782312">
    <property type="component" value="Unassembled WGS sequence"/>
</dbReference>
<dbReference type="SUPFAM" id="SSF51735">
    <property type="entry name" value="NAD(P)-binding Rossmann-fold domains"/>
    <property type="match status" value="1"/>
</dbReference>
<dbReference type="InterPro" id="IPR013328">
    <property type="entry name" value="6PGD_dom2"/>
</dbReference>
<dbReference type="GO" id="GO:0016616">
    <property type="term" value="F:oxidoreductase activity, acting on the CH-OH group of donors, NAD or NADP as acceptor"/>
    <property type="evidence" value="ECO:0007669"/>
    <property type="project" value="InterPro"/>
</dbReference>
<dbReference type="Pfam" id="PF02737">
    <property type="entry name" value="3HCDH_N"/>
    <property type="match status" value="1"/>
</dbReference>
<evidence type="ECO:0000256" key="2">
    <source>
        <dbReference type="PIRSR" id="PIRSR000105-1"/>
    </source>
</evidence>
<dbReference type="PIRSF" id="PIRSF000105">
    <property type="entry name" value="HCDH"/>
    <property type="match status" value="1"/>
</dbReference>
<sequence>MGHGVAQMFAQAGLSVVLFNRTRASSSRAMENIRKGLDLFVAADFLPPAAAEAALKRVEPTTDFSAAVLASDFIVEAVADELPLKQKLFKEMDALAPPHIILASETSGLHITDIARDTVHPERCITAHNYTPPPLMPVVEVVPGEKTSAETVQLTCALLRRIGKDTVICKEVSGHIGSRFTNALRREAFHLIEQGLATPEAIDTVMRSVGRLFPVMGILLLTDFSGVDMARNSQRNILPRLSHDSKPSALIEKMTEAGKLGIKSGEGFYQWNPERIQEIVEARGRELIRWMRAAPLPPLPPRAGFQTSSTTRNER</sequence>
<gene>
    <name evidence="5" type="ORF">HYZ11_05140</name>
</gene>
<dbReference type="InterPro" id="IPR006176">
    <property type="entry name" value="3-OHacyl-CoA_DH_NAD-bd"/>
</dbReference>
<keyword evidence="1" id="KW-0560">Oxidoreductase</keyword>
<proteinExistence type="predicted"/>
<dbReference type="InterPro" id="IPR006108">
    <property type="entry name" value="3HC_DH_C"/>
</dbReference>
<evidence type="ECO:0000313" key="5">
    <source>
        <dbReference type="EMBL" id="MBI3126972.1"/>
    </source>
</evidence>
<dbReference type="Pfam" id="PF00725">
    <property type="entry name" value="3HCDH"/>
    <property type="match status" value="1"/>
</dbReference>
<evidence type="ECO:0000259" key="4">
    <source>
        <dbReference type="Pfam" id="PF02737"/>
    </source>
</evidence>
<dbReference type="PANTHER" id="PTHR48075">
    <property type="entry name" value="3-HYDROXYACYL-COA DEHYDROGENASE FAMILY PROTEIN"/>
    <property type="match status" value="1"/>
</dbReference>
<comment type="caution">
    <text evidence="5">The sequence shown here is derived from an EMBL/GenBank/DDBJ whole genome shotgun (WGS) entry which is preliminary data.</text>
</comment>
<dbReference type="InterPro" id="IPR036291">
    <property type="entry name" value="NAD(P)-bd_dom_sf"/>
</dbReference>
<feature type="site" description="Important for catalytic activity" evidence="2">
    <location>
        <position position="128"/>
    </location>
</feature>